<evidence type="ECO:0000256" key="1">
    <source>
        <dbReference type="SAM" id="Phobius"/>
    </source>
</evidence>
<keyword evidence="1" id="KW-0472">Membrane</keyword>
<dbReference type="EMBL" id="CP059673">
    <property type="protein sequence ID" value="QRW26861.1"/>
    <property type="molecule type" value="Genomic_DNA"/>
</dbReference>
<dbReference type="Proteomes" id="UP000650533">
    <property type="component" value="Chromosome 16"/>
</dbReference>
<feature type="transmembrane region" description="Helical" evidence="1">
    <location>
        <begin position="431"/>
        <end position="450"/>
    </location>
</feature>
<proteinExistence type="predicted"/>
<dbReference type="AlphaFoldDB" id="A0A8H8T1V6"/>
<accession>A0A8H8T1V6</accession>
<feature type="transmembrane region" description="Helical" evidence="1">
    <location>
        <begin position="596"/>
        <end position="617"/>
    </location>
</feature>
<evidence type="ECO:0000313" key="3">
    <source>
        <dbReference type="Proteomes" id="UP000650533"/>
    </source>
</evidence>
<feature type="transmembrane region" description="Helical" evidence="1">
    <location>
        <begin position="551"/>
        <end position="584"/>
    </location>
</feature>
<protein>
    <submittedName>
        <fullName evidence="2">Mechanosensitive ion channel protein</fullName>
    </submittedName>
</protein>
<feature type="transmembrane region" description="Helical" evidence="1">
    <location>
        <begin position="301"/>
        <end position="321"/>
    </location>
</feature>
<keyword evidence="1" id="KW-1133">Transmembrane helix</keyword>
<evidence type="ECO:0000313" key="2">
    <source>
        <dbReference type="EMBL" id="QRW26861.1"/>
    </source>
</evidence>
<dbReference type="KEGG" id="rsx:RhiXN_01456"/>
<feature type="transmembrane region" description="Helical" evidence="1">
    <location>
        <begin position="134"/>
        <end position="155"/>
    </location>
</feature>
<name>A0A8H8T1V6_9AGAM</name>
<gene>
    <name evidence="2" type="ORF">RhiXN_01456</name>
</gene>
<reference evidence="2" key="1">
    <citation type="submission" date="2020-05" db="EMBL/GenBank/DDBJ databases">
        <title>Evolutionary and genomic comparisons of hybrid uninucleate and nonhybrid Rhizoctonia fungi.</title>
        <authorList>
            <person name="Li C."/>
            <person name="Chen X."/>
        </authorList>
    </citation>
    <scope>NUCLEOTIDE SEQUENCE</scope>
    <source>
        <strain evidence="2">AG-1 IA</strain>
    </source>
</reference>
<feature type="transmembrane region" description="Helical" evidence="1">
    <location>
        <begin position="221"/>
        <end position="251"/>
    </location>
</feature>
<sequence>MSTGSDQCRVHMDGEILDFGLRYAVYGTALLTLGLGCISMINVSRAVTREEQETASPGGIKADDEMYRNIRSHKKIVRPVSTTLNLMGVAMVGAAFIYQSNTVQSRVAPKMQQTSGSSKGGSFTLFHAYTLLSLLWLITLVGMMIHVQTWVFNVIRRRSVIDKDKMRFINSIWNGTHWYLLQVELLGVYGFYVSTNRDKFPEPLCKIPVFNEPGFRIFARVVYVIAMIPIVNVLILCGLLVGTVWVMSWVATLLRNHDSKGRTVSPMVFNFFWLFVCGIIVLAIGVTTEILLFANTDGQSVWSFGSLLALILLVVPAETFVGELYSMVVPEKVRYNFRTTLGTYSRRSSQHGSIHHVQDESLSQYRPLWLSSHPDVIDLGTRLAIYSYAGCSAILGFLTLLGTGQRRYIQEEEEAQAYTDKVVKHIKDVNFAVATSTLTGIALIIAALFHQHYFHTLTLFHAYIVLLLLWVITLTGMWFVIHAWVFDILTRDKRRMNTFGFWKRIVYQSKWFTIQFSLMGGYGLYVTIRRGDFQPSDCVPWVFKHQLLSAFVYGFAAFPILNSCMLFIITSLLVWIVSVVVALCSYRGWRGQVNPVVFCFFWLLEYTLIIGGIVLTIELQLREITEEESLPSPFGSTLAIALVIVPLQLVLERIWQMVSHDYETSLRQNRHSGIGTNESQPFMHGQESNSGITTTRYTRYLQEATIAMEAGHLPIIDEQMGDRFSGDLWTL</sequence>
<feature type="transmembrane region" description="Helical" evidence="1">
    <location>
        <begin position="462"/>
        <end position="490"/>
    </location>
</feature>
<feature type="transmembrane region" description="Helical" evidence="1">
    <location>
        <begin position="23"/>
        <end position="43"/>
    </location>
</feature>
<feature type="transmembrane region" description="Helical" evidence="1">
    <location>
        <begin position="76"/>
        <end position="98"/>
    </location>
</feature>
<dbReference type="GeneID" id="67023738"/>
<feature type="transmembrane region" description="Helical" evidence="1">
    <location>
        <begin position="511"/>
        <end position="531"/>
    </location>
</feature>
<feature type="transmembrane region" description="Helical" evidence="1">
    <location>
        <begin position="271"/>
        <end position="294"/>
    </location>
</feature>
<organism evidence="2 3">
    <name type="scientific">Rhizoctonia solani</name>
    <dbReference type="NCBI Taxonomy" id="456999"/>
    <lineage>
        <taxon>Eukaryota</taxon>
        <taxon>Fungi</taxon>
        <taxon>Dikarya</taxon>
        <taxon>Basidiomycota</taxon>
        <taxon>Agaricomycotina</taxon>
        <taxon>Agaricomycetes</taxon>
        <taxon>Cantharellales</taxon>
        <taxon>Ceratobasidiaceae</taxon>
        <taxon>Rhizoctonia</taxon>
    </lineage>
</organism>
<keyword evidence="1" id="KW-0812">Transmembrane</keyword>
<feature type="transmembrane region" description="Helical" evidence="1">
    <location>
        <begin position="383"/>
        <end position="401"/>
    </location>
</feature>
<dbReference type="RefSeq" id="XP_043187098.1">
    <property type="nucleotide sequence ID" value="XM_043321275.1"/>
</dbReference>
<feature type="transmembrane region" description="Helical" evidence="1">
    <location>
        <begin position="629"/>
        <end position="651"/>
    </location>
</feature>